<dbReference type="EMBL" id="UPHU01000001">
    <property type="protein sequence ID" value="VBA47510.1"/>
    <property type="molecule type" value="Genomic_DNA"/>
</dbReference>
<sequence>MDFGALPPEVNAARLYSGPGSGPMLVAAGAWEGLVDGLYSTAASFEAVISGLGDDSWRGSAAAAMAEAVAPYLKWMLATAGQAQQAAAQARLAATAYETALAMMASPSVIAANRDRVASLVAANFLGQNTPEIAVTEAQYSGMWAQNADAMYRYASSSAAASRVTPFTAPPVELRAASPRASGDDTSAATNTLPMVAADPGLFSAVPAALNQLASPAVSSSGLDLSTLSLVGGEADSGWASPCSMFSSLVSRVTSAIAGGVAGERFRVRGRPVSVRAWFGGKCADWMSRRRGPAGRDEALSHTNIDPPTIVGKLLVPQSWLVTATTECVETASGATKFILPSEVPAVMGWR</sequence>
<feature type="domain" description="PPE" evidence="2">
    <location>
        <begin position="2"/>
        <end position="164"/>
    </location>
</feature>
<dbReference type="PANTHER" id="PTHR46766">
    <property type="entry name" value="GLUTAMINE-RICH PROTEIN 2"/>
    <property type="match status" value="1"/>
</dbReference>
<accession>A0A498QR60</accession>
<keyword evidence="4" id="KW-1185">Reference proteome</keyword>
<dbReference type="Gene3D" id="1.20.1260.20">
    <property type="entry name" value="PPE superfamily"/>
    <property type="match status" value="1"/>
</dbReference>
<dbReference type="FunFam" id="1.20.1260.20:FF:000001">
    <property type="entry name" value="PPE family protein PPE41"/>
    <property type="match status" value="1"/>
</dbReference>
<comment type="similarity">
    <text evidence="1">Belongs to the mycobacterial PPE family.</text>
</comment>
<evidence type="ECO:0000313" key="3">
    <source>
        <dbReference type="EMBL" id="VBA47510.1"/>
    </source>
</evidence>
<dbReference type="Pfam" id="PF00823">
    <property type="entry name" value="PPE"/>
    <property type="match status" value="1"/>
</dbReference>
<reference evidence="3 4" key="1">
    <citation type="submission" date="2018-09" db="EMBL/GenBank/DDBJ databases">
        <authorList>
            <person name="Tagini F."/>
        </authorList>
    </citation>
    <scope>NUCLEOTIDE SEQUENCE [LARGE SCALE GENOMIC DNA]</scope>
    <source>
        <strain evidence="3 4">MK142</strain>
    </source>
</reference>
<evidence type="ECO:0000313" key="4">
    <source>
        <dbReference type="Proteomes" id="UP000268285"/>
    </source>
</evidence>
<name>A0A498QR60_9MYCO</name>
<protein>
    <submittedName>
        <fullName evidence="3">Putative PPE family protein PPE32</fullName>
    </submittedName>
</protein>
<evidence type="ECO:0000259" key="2">
    <source>
        <dbReference type="Pfam" id="PF00823"/>
    </source>
</evidence>
<dbReference type="AlphaFoldDB" id="A0A498QR60"/>
<dbReference type="Proteomes" id="UP000268285">
    <property type="component" value="Unassembled WGS sequence"/>
</dbReference>
<dbReference type="InterPro" id="IPR000030">
    <property type="entry name" value="PPE_dom"/>
</dbReference>
<proteinExistence type="inferred from homology"/>
<dbReference type="InterPro" id="IPR038332">
    <property type="entry name" value="PPE_sf"/>
</dbReference>
<evidence type="ECO:0000256" key="1">
    <source>
        <dbReference type="ARBA" id="ARBA00010652"/>
    </source>
</evidence>
<organism evidence="3 4">
    <name type="scientific">Mycobacterium pseudokansasii</name>
    <dbReference type="NCBI Taxonomy" id="2341080"/>
    <lineage>
        <taxon>Bacteria</taxon>
        <taxon>Bacillati</taxon>
        <taxon>Actinomycetota</taxon>
        <taxon>Actinomycetes</taxon>
        <taxon>Mycobacteriales</taxon>
        <taxon>Mycobacteriaceae</taxon>
        <taxon>Mycobacterium</taxon>
    </lineage>
</organism>
<dbReference type="PANTHER" id="PTHR46766:SF1">
    <property type="entry name" value="GLUTAMINE-RICH PROTEIN 2"/>
    <property type="match status" value="1"/>
</dbReference>
<dbReference type="GO" id="GO:0052572">
    <property type="term" value="P:response to host immune response"/>
    <property type="evidence" value="ECO:0007669"/>
    <property type="project" value="TreeGrafter"/>
</dbReference>
<gene>
    <name evidence="3" type="ORF">LAUMK142_00793</name>
</gene>
<dbReference type="SUPFAM" id="SSF140459">
    <property type="entry name" value="PE/PPE dimer-like"/>
    <property type="match status" value="1"/>
</dbReference>